<gene>
    <name evidence="2" type="ORF">ACFPRK_04425</name>
</gene>
<feature type="transmembrane region" description="Helical" evidence="1">
    <location>
        <begin position="12"/>
        <end position="34"/>
    </location>
</feature>
<protein>
    <submittedName>
        <fullName evidence="2">Uncharacterized protein</fullName>
    </submittedName>
</protein>
<evidence type="ECO:0000256" key="1">
    <source>
        <dbReference type="SAM" id="Phobius"/>
    </source>
</evidence>
<keyword evidence="1" id="KW-1133">Transmembrane helix</keyword>
<feature type="transmembrane region" description="Helical" evidence="1">
    <location>
        <begin position="40"/>
        <end position="60"/>
    </location>
</feature>
<feature type="transmembrane region" description="Helical" evidence="1">
    <location>
        <begin position="130"/>
        <end position="149"/>
    </location>
</feature>
<sequence>MRQRGALDLLPCALFAFILSIALTSNLVLVLPVFLGGHPIPTELSNFFCLVPSVALVACLERRLPGMERSAVRRLDVMDIALVTGFALLASAAAGAMSPLDSDAMWTAARNNLLFCGLTLGSWPLLRHRAVLVPVFWMILAMFTGGRHINDPYPWVIVTEKADVAHAATGATLVFLTGLVLLICLVPRTDR</sequence>
<keyword evidence="1" id="KW-0472">Membrane</keyword>
<organism evidence="2 3">
    <name type="scientific">Streptomyces mutomycini</name>
    <dbReference type="NCBI Taxonomy" id="284036"/>
    <lineage>
        <taxon>Bacteria</taxon>
        <taxon>Bacillati</taxon>
        <taxon>Actinomycetota</taxon>
        <taxon>Actinomycetes</taxon>
        <taxon>Kitasatosporales</taxon>
        <taxon>Streptomycetaceae</taxon>
        <taxon>Streptomyces</taxon>
    </lineage>
</organism>
<evidence type="ECO:0000313" key="3">
    <source>
        <dbReference type="Proteomes" id="UP001596208"/>
    </source>
</evidence>
<keyword evidence="1" id="KW-0812">Transmembrane</keyword>
<dbReference type="EMBL" id="JBHSKI010000001">
    <property type="protein sequence ID" value="MFC5169851.1"/>
    <property type="molecule type" value="Genomic_DNA"/>
</dbReference>
<evidence type="ECO:0000313" key="2">
    <source>
        <dbReference type="EMBL" id="MFC5169851.1"/>
    </source>
</evidence>
<feature type="transmembrane region" description="Helical" evidence="1">
    <location>
        <begin position="80"/>
        <end position="98"/>
    </location>
</feature>
<feature type="transmembrane region" description="Helical" evidence="1">
    <location>
        <begin position="164"/>
        <end position="186"/>
    </location>
</feature>
<proteinExistence type="predicted"/>
<dbReference type="RefSeq" id="WP_244167362.1">
    <property type="nucleotide sequence ID" value="NZ_JBHSKI010000001.1"/>
</dbReference>
<feature type="transmembrane region" description="Helical" evidence="1">
    <location>
        <begin position="104"/>
        <end position="123"/>
    </location>
</feature>
<reference evidence="3" key="1">
    <citation type="journal article" date="2019" name="Int. J. Syst. Evol. Microbiol.">
        <title>The Global Catalogue of Microorganisms (GCM) 10K type strain sequencing project: providing services to taxonomists for standard genome sequencing and annotation.</title>
        <authorList>
            <consortium name="The Broad Institute Genomics Platform"/>
            <consortium name="The Broad Institute Genome Sequencing Center for Infectious Disease"/>
            <person name="Wu L."/>
            <person name="Ma J."/>
        </authorList>
    </citation>
    <scope>NUCLEOTIDE SEQUENCE [LARGE SCALE GENOMIC DNA]</scope>
    <source>
        <strain evidence="3">CGMCC 4.1721</strain>
    </source>
</reference>
<dbReference type="Proteomes" id="UP001596208">
    <property type="component" value="Unassembled WGS sequence"/>
</dbReference>
<comment type="caution">
    <text evidence="2">The sequence shown here is derived from an EMBL/GenBank/DDBJ whole genome shotgun (WGS) entry which is preliminary data.</text>
</comment>
<name>A0ABW0AY25_9ACTN</name>
<keyword evidence="3" id="KW-1185">Reference proteome</keyword>
<accession>A0ABW0AY25</accession>